<dbReference type="GeneID" id="16997236"/>
<name>M1V7A7_CYAM1</name>
<reference evidence="12 13" key="2">
    <citation type="journal article" date="2007" name="BMC Biol.">
        <title>A 100%-complete sequence reveals unusually simple genomic features in the hot-spring red alga Cyanidioschyzon merolae.</title>
        <authorList>
            <person name="Nozaki H."/>
            <person name="Takano H."/>
            <person name="Misumi O."/>
            <person name="Terasawa K."/>
            <person name="Matsuzaki M."/>
            <person name="Maruyama S."/>
            <person name="Nishida K."/>
            <person name="Yagisawa F."/>
            <person name="Yoshida Y."/>
            <person name="Fujiwara T."/>
            <person name="Takio S."/>
            <person name="Tamura K."/>
            <person name="Chung S.J."/>
            <person name="Nakamura S."/>
            <person name="Kuroiwa H."/>
            <person name="Tanaka K."/>
            <person name="Sato N."/>
            <person name="Kuroiwa T."/>
        </authorList>
    </citation>
    <scope>NUCLEOTIDE SEQUENCE [LARGE SCALE GENOMIC DNA]</scope>
    <source>
        <strain evidence="12 13">10D</strain>
    </source>
</reference>
<keyword evidence="7" id="KW-0418">Kinase</keyword>
<feature type="domain" description="Inositol 1,3,4-trisphosphate 5/6-kinase ATP-grasp" evidence="11">
    <location>
        <begin position="438"/>
        <end position="573"/>
    </location>
</feature>
<keyword evidence="5" id="KW-0479">Metal-binding</keyword>
<dbReference type="SUPFAM" id="SSF56059">
    <property type="entry name" value="Glutathione synthetase ATP-binding domain-like"/>
    <property type="match status" value="1"/>
</dbReference>
<evidence type="ECO:0000313" key="12">
    <source>
        <dbReference type="EMBL" id="BAM82905.1"/>
    </source>
</evidence>
<keyword evidence="6" id="KW-0547">Nucleotide-binding</keyword>
<reference evidence="12 13" key="1">
    <citation type="journal article" date="2004" name="Nature">
        <title>Genome sequence of the ultrasmall unicellular red alga Cyanidioschyzon merolae 10D.</title>
        <authorList>
            <person name="Matsuzaki M."/>
            <person name="Misumi O."/>
            <person name="Shin-i T."/>
            <person name="Maruyama S."/>
            <person name="Takahara M."/>
            <person name="Miyagishima S."/>
            <person name="Mori T."/>
            <person name="Nishida K."/>
            <person name="Yagisawa F."/>
            <person name="Nishida K."/>
            <person name="Yoshida Y."/>
            <person name="Nishimura Y."/>
            <person name="Nakao S."/>
            <person name="Kobayashi T."/>
            <person name="Momoyama Y."/>
            <person name="Higashiyama T."/>
            <person name="Minoda A."/>
            <person name="Sano M."/>
            <person name="Nomoto H."/>
            <person name="Oishi K."/>
            <person name="Hayashi H."/>
            <person name="Ohta F."/>
            <person name="Nishizaka S."/>
            <person name="Haga S."/>
            <person name="Miura S."/>
            <person name="Morishita T."/>
            <person name="Kabeya Y."/>
            <person name="Terasawa K."/>
            <person name="Suzuki Y."/>
            <person name="Ishii Y."/>
            <person name="Asakawa S."/>
            <person name="Takano H."/>
            <person name="Ohta N."/>
            <person name="Kuroiwa H."/>
            <person name="Tanaka K."/>
            <person name="Shimizu N."/>
            <person name="Sugano S."/>
            <person name="Sato N."/>
            <person name="Nozaki H."/>
            <person name="Ogasawara N."/>
            <person name="Kohara Y."/>
            <person name="Kuroiwa T."/>
        </authorList>
    </citation>
    <scope>NUCLEOTIDE SEQUENCE [LARGE SCALE GENOMIC DNA]</scope>
    <source>
        <strain evidence="12 13">10D</strain>
    </source>
</reference>
<evidence type="ECO:0000256" key="4">
    <source>
        <dbReference type="ARBA" id="ARBA00022679"/>
    </source>
</evidence>
<comment type="similarity">
    <text evidence="2">Belongs to the ITPK1 family.</text>
</comment>
<gene>
    <name evidence="12" type="ORF">CYME_CMS320C</name>
</gene>
<dbReference type="GO" id="GO:0032957">
    <property type="term" value="P:inositol trisphosphate metabolic process"/>
    <property type="evidence" value="ECO:0007669"/>
    <property type="project" value="InterPro"/>
</dbReference>
<evidence type="ECO:0000256" key="2">
    <source>
        <dbReference type="ARBA" id="ARBA00009601"/>
    </source>
</evidence>
<dbReference type="KEGG" id="cme:CYME_CMS320C"/>
<feature type="compositionally biased region" description="Basic and acidic residues" evidence="10">
    <location>
        <begin position="9"/>
        <end position="50"/>
    </location>
</feature>
<proteinExistence type="inferred from homology"/>
<dbReference type="EC" id="2.7.1.159" evidence="3"/>
<evidence type="ECO:0000256" key="9">
    <source>
        <dbReference type="ARBA" id="ARBA00022842"/>
    </source>
</evidence>
<dbReference type="PANTHER" id="PTHR14217:SF1">
    <property type="entry name" value="INOSITOL-TETRAKISPHOSPHATE 1-KINASE"/>
    <property type="match status" value="1"/>
</dbReference>
<dbReference type="GO" id="GO:0005524">
    <property type="term" value="F:ATP binding"/>
    <property type="evidence" value="ECO:0007669"/>
    <property type="project" value="UniProtKB-KW"/>
</dbReference>
<dbReference type="GO" id="GO:0052726">
    <property type="term" value="F:inositol-1,3,4-trisphosphate 5-kinase activity"/>
    <property type="evidence" value="ECO:0007669"/>
    <property type="project" value="InterPro"/>
</dbReference>
<keyword evidence="8" id="KW-0067">ATP-binding</keyword>
<dbReference type="RefSeq" id="XP_005538941.1">
    <property type="nucleotide sequence ID" value="XM_005538884.1"/>
</dbReference>
<dbReference type="GO" id="GO:0047325">
    <property type="term" value="F:inositol-3,4,5,6-tetrakisphosphate 1-kinase activity"/>
    <property type="evidence" value="ECO:0007669"/>
    <property type="project" value="InterPro"/>
</dbReference>
<keyword evidence="13" id="KW-1185">Reference proteome</keyword>
<dbReference type="GO" id="GO:0052725">
    <property type="term" value="F:inositol-1,3,4-trisphosphate 6-kinase activity"/>
    <property type="evidence" value="ECO:0007669"/>
    <property type="project" value="InterPro"/>
</dbReference>
<evidence type="ECO:0000256" key="6">
    <source>
        <dbReference type="ARBA" id="ARBA00022741"/>
    </source>
</evidence>
<accession>M1V7A7</accession>
<dbReference type="AlphaFoldDB" id="M1V7A7"/>
<dbReference type="GO" id="GO:0005737">
    <property type="term" value="C:cytoplasm"/>
    <property type="evidence" value="ECO:0007669"/>
    <property type="project" value="TreeGrafter"/>
</dbReference>
<evidence type="ECO:0000256" key="5">
    <source>
        <dbReference type="ARBA" id="ARBA00022723"/>
    </source>
</evidence>
<sequence>MPATTGLSRRREGASAEARRARTSLERCRTGRERPDLVKRTPDEDGKSENADTSPQAAVPGAEAIKPATLLPSQASKTEGHMRTCLVRTEGVQAPIVVAYTCNTKKQKPFFDVLQQLALCEEERFQTSAEANANTEYQRAFLRPILLVEMDLEEGPYALENNQKKQREPLAYCPECWDMVIHKRTDDMVMAQRGDKNAQRRLAALERSFKAFAVQKRIRGRRPVIVDPVDAVWTLTDRTLFSSVLDHLLASEQAADEHGTLAGASGILDGHSSVIRLTKWCAGSADRGARTFSRAASEAFTRQQRTTLNARFGNGGAAGPAGCEQGPVSGGLTDPATNPCPETASRRDADLDIEGSFYETKWGTIEFQRAIPWLQACRLAKMHFPLVVKRRTACGPRSSHDIALVYDEDGLERLLTSEPASRHHRDSNASRLFAGDEVYLQEYVPHGEAVFKIYVLGSDKQVSIHARSTLPIPRGTDRGYRILNTYDFGKCAVSEPQIRATDRIATDGGYPEPPTPADAACLVRLVMQNLHVTLFGLDVLRSVVDGALYVVDLNYFPSFKDVPDAHHGLLTYLRELYLNSTG</sequence>
<feature type="region of interest" description="Disordered" evidence="10">
    <location>
        <begin position="318"/>
        <end position="346"/>
    </location>
</feature>
<dbReference type="HOGENOM" id="CLU_468836_0_0_1"/>
<keyword evidence="4" id="KW-0808">Transferase</keyword>
<protein>
    <recommendedName>
        <fullName evidence="3">inositol-1,3,4-trisphosphate 5/6-kinase</fullName>
        <ecNumber evidence="3">2.7.1.159</ecNumber>
    </recommendedName>
</protein>
<evidence type="ECO:0000256" key="3">
    <source>
        <dbReference type="ARBA" id="ARBA00012017"/>
    </source>
</evidence>
<dbReference type="InterPro" id="IPR008656">
    <property type="entry name" value="Inositol_tetrakis-P_1-kinase"/>
</dbReference>
<comment type="cofactor">
    <cofactor evidence="1">
        <name>Mg(2+)</name>
        <dbReference type="ChEBI" id="CHEBI:18420"/>
    </cofactor>
</comment>
<dbReference type="GO" id="GO:0000287">
    <property type="term" value="F:magnesium ion binding"/>
    <property type="evidence" value="ECO:0007669"/>
    <property type="project" value="InterPro"/>
</dbReference>
<evidence type="ECO:0000256" key="7">
    <source>
        <dbReference type="ARBA" id="ARBA00022777"/>
    </source>
</evidence>
<dbReference type="Proteomes" id="UP000007014">
    <property type="component" value="Chromosome 19"/>
</dbReference>
<evidence type="ECO:0000313" key="13">
    <source>
        <dbReference type="Proteomes" id="UP000007014"/>
    </source>
</evidence>
<dbReference type="InterPro" id="IPR040464">
    <property type="entry name" value="InsP(3)kin_ATP-grasp"/>
</dbReference>
<dbReference type="Gene3D" id="3.30.470.20">
    <property type="entry name" value="ATP-grasp fold, B domain"/>
    <property type="match status" value="1"/>
</dbReference>
<dbReference type="OrthoDB" id="25308at2759"/>
<evidence type="ECO:0000259" key="11">
    <source>
        <dbReference type="Pfam" id="PF05770"/>
    </source>
</evidence>
<dbReference type="PANTHER" id="PTHR14217">
    <property type="entry name" value="INOSITOL-TETRAKISPHOSPHATE 1-KINASE"/>
    <property type="match status" value="1"/>
</dbReference>
<organism evidence="12 13">
    <name type="scientific">Cyanidioschyzon merolae (strain NIES-3377 / 10D)</name>
    <name type="common">Unicellular red alga</name>
    <dbReference type="NCBI Taxonomy" id="280699"/>
    <lineage>
        <taxon>Eukaryota</taxon>
        <taxon>Rhodophyta</taxon>
        <taxon>Bangiophyceae</taxon>
        <taxon>Cyanidiales</taxon>
        <taxon>Cyanidiaceae</taxon>
        <taxon>Cyanidioschyzon</taxon>
    </lineage>
</organism>
<evidence type="ECO:0000256" key="1">
    <source>
        <dbReference type="ARBA" id="ARBA00001946"/>
    </source>
</evidence>
<feature type="region of interest" description="Disordered" evidence="10">
    <location>
        <begin position="1"/>
        <end position="79"/>
    </location>
</feature>
<evidence type="ECO:0000256" key="8">
    <source>
        <dbReference type="ARBA" id="ARBA00022840"/>
    </source>
</evidence>
<dbReference type="Pfam" id="PF05770">
    <property type="entry name" value="Ins134_P3_kin"/>
    <property type="match status" value="1"/>
</dbReference>
<dbReference type="EMBL" id="AP006501">
    <property type="protein sequence ID" value="BAM82905.1"/>
    <property type="molecule type" value="Genomic_DNA"/>
</dbReference>
<keyword evidence="9" id="KW-0460">Magnesium</keyword>
<dbReference type="Gramene" id="CMS320CT">
    <property type="protein sequence ID" value="CMS320CT"/>
    <property type="gene ID" value="CMS320C"/>
</dbReference>
<evidence type="ECO:0000256" key="10">
    <source>
        <dbReference type="SAM" id="MobiDB-lite"/>
    </source>
</evidence>